<dbReference type="PANTHER" id="PTHR30383:SF5">
    <property type="entry name" value="SGNH HYDROLASE-TYPE ESTERASE DOMAIN-CONTAINING PROTEIN"/>
    <property type="match status" value="1"/>
</dbReference>
<reference evidence="3" key="1">
    <citation type="journal article" date="2019" name="Int. J. Syst. Evol. Microbiol.">
        <title>The Global Catalogue of Microorganisms (GCM) 10K type strain sequencing project: providing services to taxonomists for standard genome sequencing and annotation.</title>
        <authorList>
            <consortium name="The Broad Institute Genomics Platform"/>
            <consortium name="The Broad Institute Genome Sequencing Center for Infectious Disease"/>
            <person name="Wu L."/>
            <person name="Ma J."/>
        </authorList>
    </citation>
    <scope>NUCLEOTIDE SEQUENCE [LARGE SCALE GENOMIC DNA]</scope>
    <source>
        <strain evidence="3">CCUG 55074</strain>
    </source>
</reference>
<name>A0ABW3T6Z9_9CAUL</name>
<dbReference type="SUPFAM" id="SSF52266">
    <property type="entry name" value="SGNH hydrolase"/>
    <property type="match status" value="1"/>
</dbReference>
<evidence type="ECO:0000313" key="2">
    <source>
        <dbReference type="EMBL" id="MFD1191405.1"/>
    </source>
</evidence>
<dbReference type="InterPro" id="IPR036514">
    <property type="entry name" value="SGNH_hydro_sf"/>
</dbReference>
<gene>
    <name evidence="2" type="ORF">ACFQ27_12520</name>
</gene>
<evidence type="ECO:0000259" key="1">
    <source>
        <dbReference type="Pfam" id="PF13472"/>
    </source>
</evidence>
<organism evidence="2 3">
    <name type="scientific">Phenylobacterium conjunctum</name>
    <dbReference type="NCBI Taxonomy" id="1298959"/>
    <lineage>
        <taxon>Bacteria</taxon>
        <taxon>Pseudomonadati</taxon>
        <taxon>Pseudomonadota</taxon>
        <taxon>Alphaproteobacteria</taxon>
        <taxon>Caulobacterales</taxon>
        <taxon>Caulobacteraceae</taxon>
        <taxon>Phenylobacterium</taxon>
    </lineage>
</organism>
<dbReference type="InterPro" id="IPR013830">
    <property type="entry name" value="SGNH_hydro"/>
</dbReference>
<proteinExistence type="predicted"/>
<accession>A0ABW3T6Z9</accession>
<dbReference type="Pfam" id="PF13472">
    <property type="entry name" value="Lipase_GDSL_2"/>
    <property type="match status" value="1"/>
</dbReference>
<comment type="caution">
    <text evidence="2">The sequence shown here is derived from an EMBL/GenBank/DDBJ whole genome shotgun (WGS) entry which is preliminary data.</text>
</comment>
<keyword evidence="3" id="KW-1185">Reference proteome</keyword>
<dbReference type="RefSeq" id="WP_377353827.1">
    <property type="nucleotide sequence ID" value="NZ_JBHTLQ010000026.1"/>
</dbReference>
<feature type="domain" description="SGNH hydrolase-type esterase" evidence="1">
    <location>
        <begin position="46"/>
        <end position="190"/>
    </location>
</feature>
<feature type="non-terminal residue" evidence="2">
    <location>
        <position position="1"/>
    </location>
</feature>
<dbReference type="Gene3D" id="3.40.50.1110">
    <property type="entry name" value="SGNH hydrolase"/>
    <property type="match status" value="1"/>
</dbReference>
<dbReference type="Proteomes" id="UP001597216">
    <property type="component" value="Unassembled WGS sequence"/>
</dbReference>
<evidence type="ECO:0000313" key="3">
    <source>
        <dbReference type="Proteomes" id="UP001597216"/>
    </source>
</evidence>
<dbReference type="EMBL" id="JBHTLQ010000026">
    <property type="protein sequence ID" value="MFD1191405.1"/>
    <property type="molecule type" value="Genomic_DNA"/>
</dbReference>
<sequence length="218" mass="23804">EASPAPPPLPFAAEIARFAELDAASPPPACGYLFVGSSTIRFWNTLDQDMAPYPVINRGFGGSKIEDVDFYFDRVVAPYHPRAIVFYAGENDLSAGQTVETVVANFQRFLDLKTAQLGDAPVYFISLKPSKLRLAQMPLQAEVNARIRALADARADLDYIDVTPAMLDQGLPKDLYVEDGLHMNPQGYALWAQIVKPALDRDARSGRMCAGQTVATAP</sequence>
<dbReference type="PANTHER" id="PTHR30383">
    <property type="entry name" value="THIOESTERASE 1/PROTEASE 1/LYSOPHOSPHOLIPASE L1"/>
    <property type="match status" value="1"/>
</dbReference>
<protein>
    <submittedName>
        <fullName evidence="2">GDSL-type esterase/lipase family protein</fullName>
    </submittedName>
</protein>
<dbReference type="InterPro" id="IPR051532">
    <property type="entry name" value="Ester_Hydrolysis_Enzymes"/>
</dbReference>